<dbReference type="Gene3D" id="1.20.140.10">
    <property type="entry name" value="Butyryl-CoA Dehydrogenase, subunit A, domain 3"/>
    <property type="match status" value="1"/>
</dbReference>
<dbReference type="GO" id="GO:0016627">
    <property type="term" value="F:oxidoreductase activity, acting on the CH-CH group of donors"/>
    <property type="evidence" value="ECO:0007669"/>
    <property type="project" value="InterPro"/>
</dbReference>
<dbReference type="AlphaFoldDB" id="A0A369UZK2"/>
<dbReference type="Proteomes" id="UP000253742">
    <property type="component" value="Unassembled WGS sequence"/>
</dbReference>
<evidence type="ECO:0000313" key="1">
    <source>
        <dbReference type="EMBL" id="RDD86144.1"/>
    </source>
</evidence>
<dbReference type="EMBL" id="QQBH01000019">
    <property type="protein sequence ID" value="RDD86144.1"/>
    <property type="molecule type" value="Genomic_DNA"/>
</dbReference>
<protein>
    <submittedName>
        <fullName evidence="1">Uncharacterized protein</fullName>
    </submittedName>
</protein>
<organism evidence="1 2">
    <name type="scientific">Streptomyces parvulus</name>
    <dbReference type="NCBI Taxonomy" id="146923"/>
    <lineage>
        <taxon>Bacteria</taxon>
        <taxon>Bacillati</taxon>
        <taxon>Actinomycetota</taxon>
        <taxon>Actinomycetes</taxon>
        <taxon>Kitasatosporales</taxon>
        <taxon>Streptomycetaceae</taxon>
        <taxon>Streptomyces</taxon>
    </lineage>
</organism>
<gene>
    <name evidence="1" type="ORF">DVZ84_25550</name>
</gene>
<dbReference type="RefSeq" id="WP_114531149.1">
    <property type="nucleotide sequence ID" value="NZ_QQBH01000019.1"/>
</dbReference>
<dbReference type="SUPFAM" id="SSF47203">
    <property type="entry name" value="Acyl-CoA dehydrogenase C-terminal domain-like"/>
    <property type="match status" value="1"/>
</dbReference>
<comment type="caution">
    <text evidence="1">The sequence shown here is derived from an EMBL/GenBank/DDBJ whole genome shotgun (WGS) entry which is preliminary data.</text>
</comment>
<sequence length="299" mass="32077">MTAVTVSTDLADTVEQHLGDPYDPANPRGFGAVLAAREAGRPRTGEPLPDALTASTRPAPEAWLHALRALYRRSPALGRTVRTGLPENGPRAAALAVGACVGALDSALRVTVRHLRGRLLYGAPAIDIPQLREVLAGVHADLLLCDVLTTLAVRGEDALPAREGVHEQAVLGLVPRVLQGALDRLSVLMGSRFYVREGETGIFQLLLHETQRELFAPAHGPRPAPGPLPLTELVTAPCAAALLDPELAQAAPGRVLTTPVRRSPQPSGDVQQRLYADLIRRYEGARTFDLVERRIPDRP</sequence>
<evidence type="ECO:0000313" key="2">
    <source>
        <dbReference type="Proteomes" id="UP000253742"/>
    </source>
</evidence>
<dbReference type="OrthoDB" id="3860847at2"/>
<proteinExistence type="predicted"/>
<accession>A0A369UZK2</accession>
<dbReference type="InterPro" id="IPR036250">
    <property type="entry name" value="AcylCo_DH-like_C"/>
</dbReference>
<name>A0A369UZK2_9ACTN</name>
<reference evidence="1 2" key="1">
    <citation type="submission" date="2018-07" db="EMBL/GenBank/DDBJ databases">
        <title>Genome guided investigation of antibiotics producing actinomycetales strain isolated from a Macau mangrove ecosystem.</title>
        <authorList>
            <person name="Hu D."/>
        </authorList>
    </citation>
    <scope>NUCLEOTIDE SEQUENCE [LARGE SCALE GENOMIC DNA]</scope>
    <source>
        <strain evidence="1 2">2297</strain>
    </source>
</reference>